<evidence type="ECO:0000313" key="2">
    <source>
        <dbReference type="Proteomes" id="UP001651690"/>
    </source>
</evidence>
<keyword evidence="1" id="KW-0540">Nuclease</keyword>
<accession>A0ABT1M7M8</accession>
<comment type="caution">
    <text evidence="1">The sequence shown here is derived from an EMBL/GenBank/DDBJ whole genome shotgun (WGS) entry which is preliminary data.</text>
</comment>
<reference evidence="1 2" key="1">
    <citation type="submission" date="2022-06" db="EMBL/GenBank/DDBJ databases">
        <title>Mycolicibacterium sp. CAU 1645 isolated from seawater.</title>
        <authorList>
            <person name="Kim W."/>
        </authorList>
    </citation>
    <scope>NUCLEOTIDE SEQUENCE [LARGE SCALE GENOMIC DNA]</scope>
    <source>
        <strain evidence="1 2">CAU 1645</strain>
    </source>
</reference>
<dbReference type="RefSeq" id="WP_255062875.1">
    <property type="nucleotide sequence ID" value="NZ_JANDBD010000010.1"/>
</dbReference>
<keyword evidence="2" id="KW-1185">Reference proteome</keyword>
<name>A0ABT1M7M8_9MYCO</name>
<dbReference type="Proteomes" id="UP001651690">
    <property type="component" value="Unassembled WGS sequence"/>
</dbReference>
<keyword evidence="1" id="KW-0378">Hydrolase</keyword>
<keyword evidence="1" id="KW-0255">Endonuclease</keyword>
<protein>
    <submittedName>
        <fullName evidence="1">Endonuclease</fullName>
    </submittedName>
</protein>
<dbReference type="EMBL" id="JANDBD010000010">
    <property type="protein sequence ID" value="MCP9275128.1"/>
    <property type="molecule type" value="Genomic_DNA"/>
</dbReference>
<sequence length="165" mass="18348">MKHFVRLLTGGADDSYAARSGIRLKDRPTPLFQLLVLALLASRRDSIDAAVRAARELFRSGLKSPRAVLESDRRTVVAVLGENTASRLRALALRVRDEFDGDLRNLGVRAGYDESLVAAEVQTFDGVDRTGAAVFVREVQAVWTWVQSKADPWSFAQRRNGDRVH</sequence>
<proteinExistence type="predicted"/>
<dbReference type="GO" id="GO:0004519">
    <property type="term" value="F:endonuclease activity"/>
    <property type="evidence" value="ECO:0007669"/>
    <property type="project" value="UniProtKB-KW"/>
</dbReference>
<evidence type="ECO:0000313" key="1">
    <source>
        <dbReference type="EMBL" id="MCP9275128.1"/>
    </source>
</evidence>
<organism evidence="1 2">
    <name type="scientific">Mycolicibacterium arenosum</name>
    <dbReference type="NCBI Taxonomy" id="2952157"/>
    <lineage>
        <taxon>Bacteria</taxon>
        <taxon>Bacillati</taxon>
        <taxon>Actinomycetota</taxon>
        <taxon>Actinomycetes</taxon>
        <taxon>Mycobacteriales</taxon>
        <taxon>Mycobacteriaceae</taxon>
        <taxon>Mycolicibacterium</taxon>
    </lineage>
</organism>
<gene>
    <name evidence="1" type="ORF">NM203_23330</name>
</gene>